<dbReference type="InterPro" id="IPR052218">
    <property type="entry name" value="Preflagellin_Peptidase"/>
</dbReference>
<sequence length="468" mass="55108">MLVSTLFSNFLFVNYKFSNFLIKNSLFSVYLVLTDIFKNFENFLIFFTLLMVLMFTVIGMFFDLKYKIIPNKLTFSLFVFGILINSIISIFFNNFLIITSSIIFSIVTFILCYILWKIGLWGGGDVKLISAISATLPIHPFLIINNQVFNLFNNNFPIIAFYPFPLTIIANSLLISFPILLLFILFNYLYSIIRKIKINNNFYNINFYRNFLMKKLRIILNNFIDLIFKSFNFLFKQLIFIIISIFLFLSLSLVNLIKIDNLYFIIEFGIVFNLISSITSNIFLKFKIFIKKGTKKQIDVKFLKEGMIIDNLEINNKIIDINDHLSVSHKPDEFNKSTKYYNYINENDFDKSNYHKNKINNYKINKKNQFDILNFILFRFNLIERNFFYNVAIKKINENFFLTSKTTAGLSKGDIILIKKLFENKYISNNINIKIGLPFAPSILFGLIFSIFIGDLSFILYKLISIFF</sequence>
<evidence type="ECO:0000256" key="6">
    <source>
        <dbReference type="SAM" id="Phobius"/>
    </source>
</evidence>
<feature type="transmembrane region" description="Helical" evidence="6">
    <location>
        <begin position="74"/>
        <end position="92"/>
    </location>
</feature>
<keyword evidence="2" id="KW-1003">Cell membrane</keyword>
<feature type="transmembrane region" description="Helical" evidence="6">
    <location>
        <begin position="238"/>
        <end position="257"/>
    </location>
</feature>
<evidence type="ECO:0000313" key="8">
    <source>
        <dbReference type="EMBL" id="MPL86176.1"/>
    </source>
</evidence>
<comment type="subcellular location">
    <subcellularLocation>
        <location evidence="1">Cell membrane</location>
        <topology evidence="1">Multi-pass membrane protein</topology>
    </subcellularLocation>
</comment>
<feature type="transmembrane region" description="Helical" evidence="6">
    <location>
        <begin position="43"/>
        <end position="62"/>
    </location>
</feature>
<evidence type="ECO:0000256" key="5">
    <source>
        <dbReference type="ARBA" id="ARBA00023136"/>
    </source>
</evidence>
<keyword evidence="4 6" id="KW-1133">Transmembrane helix</keyword>
<feature type="transmembrane region" description="Helical" evidence="6">
    <location>
        <begin position="263"/>
        <end position="284"/>
    </location>
</feature>
<feature type="transmembrane region" description="Helical" evidence="6">
    <location>
        <begin position="443"/>
        <end position="464"/>
    </location>
</feature>
<dbReference type="Gene3D" id="1.20.120.1220">
    <property type="match status" value="1"/>
</dbReference>
<feature type="transmembrane region" description="Helical" evidence="6">
    <location>
        <begin position="128"/>
        <end position="148"/>
    </location>
</feature>
<evidence type="ECO:0000256" key="1">
    <source>
        <dbReference type="ARBA" id="ARBA00004651"/>
    </source>
</evidence>
<dbReference type="PANTHER" id="PTHR36506">
    <property type="entry name" value="PREFLAGELLIN PEPTIDASE"/>
    <property type="match status" value="1"/>
</dbReference>
<keyword evidence="5 6" id="KW-0472">Membrane</keyword>
<evidence type="ECO:0000259" key="7">
    <source>
        <dbReference type="Pfam" id="PF01478"/>
    </source>
</evidence>
<accession>A0A644V4A3</accession>
<feature type="domain" description="Prepilin type IV endopeptidase peptidase" evidence="7">
    <location>
        <begin position="52"/>
        <end position="165"/>
    </location>
</feature>
<reference evidence="8" key="1">
    <citation type="submission" date="2019-08" db="EMBL/GenBank/DDBJ databases">
        <authorList>
            <person name="Kucharzyk K."/>
            <person name="Murdoch R.W."/>
            <person name="Higgins S."/>
            <person name="Loffler F."/>
        </authorList>
    </citation>
    <scope>NUCLEOTIDE SEQUENCE</scope>
</reference>
<dbReference type="GO" id="GO:0004190">
    <property type="term" value="F:aspartic-type endopeptidase activity"/>
    <property type="evidence" value="ECO:0007669"/>
    <property type="project" value="InterPro"/>
</dbReference>
<feature type="transmembrane region" description="Helical" evidence="6">
    <location>
        <begin position="168"/>
        <end position="190"/>
    </location>
</feature>
<proteinExistence type="predicted"/>
<organism evidence="8">
    <name type="scientific">bioreactor metagenome</name>
    <dbReference type="NCBI Taxonomy" id="1076179"/>
    <lineage>
        <taxon>unclassified sequences</taxon>
        <taxon>metagenomes</taxon>
        <taxon>ecological metagenomes</taxon>
    </lineage>
</organism>
<dbReference type="InterPro" id="IPR000045">
    <property type="entry name" value="Prepilin_IV_endopep_pep"/>
</dbReference>
<keyword evidence="3 6" id="KW-0812">Transmembrane</keyword>
<evidence type="ECO:0000256" key="3">
    <source>
        <dbReference type="ARBA" id="ARBA00022692"/>
    </source>
</evidence>
<feature type="transmembrane region" description="Helical" evidence="6">
    <location>
        <begin position="98"/>
        <end position="116"/>
    </location>
</feature>
<dbReference type="PANTHER" id="PTHR36506:SF1">
    <property type="entry name" value="PREFLAGELLIN PEPTIDASE"/>
    <property type="match status" value="1"/>
</dbReference>
<gene>
    <name evidence="8" type="ORF">SDC9_32153</name>
</gene>
<dbReference type="GO" id="GO:0005886">
    <property type="term" value="C:plasma membrane"/>
    <property type="evidence" value="ECO:0007669"/>
    <property type="project" value="UniProtKB-SubCell"/>
</dbReference>
<dbReference type="Pfam" id="PF01478">
    <property type="entry name" value="Peptidase_A24"/>
    <property type="match status" value="1"/>
</dbReference>
<evidence type="ECO:0000256" key="2">
    <source>
        <dbReference type="ARBA" id="ARBA00022475"/>
    </source>
</evidence>
<protein>
    <recommendedName>
        <fullName evidence="7">Prepilin type IV endopeptidase peptidase domain-containing protein</fullName>
    </recommendedName>
</protein>
<comment type="caution">
    <text evidence="8">The sequence shown here is derived from an EMBL/GenBank/DDBJ whole genome shotgun (WGS) entry which is preliminary data.</text>
</comment>
<name>A0A644V4A3_9ZZZZ</name>
<evidence type="ECO:0000256" key="4">
    <source>
        <dbReference type="ARBA" id="ARBA00022989"/>
    </source>
</evidence>
<dbReference type="AlphaFoldDB" id="A0A644V4A3"/>
<dbReference type="EMBL" id="VSSQ01000217">
    <property type="protein sequence ID" value="MPL86176.1"/>
    <property type="molecule type" value="Genomic_DNA"/>
</dbReference>